<dbReference type="InterPro" id="IPR009029">
    <property type="entry name" value="HMG_CoA_Rdtase_sub-bd_dom_sf"/>
</dbReference>
<dbReference type="EMBL" id="BBNR01000032">
    <property type="protein sequence ID" value="GAL69015.1"/>
    <property type="molecule type" value="Genomic_DNA"/>
</dbReference>
<dbReference type="SUPFAM" id="SSF56542">
    <property type="entry name" value="Substrate-binding domain of HMG-CoA reductase"/>
    <property type="match status" value="1"/>
</dbReference>
<dbReference type="Proteomes" id="UP000029641">
    <property type="component" value="Unassembled WGS sequence"/>
</dbReference>
<dbReference type="PANTHER" id="PTHR10572:SF24">
    <property type="entry name" value="3-HYDROXY-3-METHYLGLUTARYL-COENZYME A REDUCTASE"/>
    <property type="match status" value="1"/>
</dbReference>
<dbReference type="EC" id="1.1.1.34" evidence="1"/>
<dbReference type="InterPro" id="IPR002202">
    <property type="entry name" value="HMG_CoA_Rdtase"/>
</dbReference>
<organism evidence="1 2">
    <name type="scientific">Jejuia pallidilutea</name>
    <dbReference type="NCBI Taxonomy" id="504487"/>
    <lineage>
        <taxon>Bacteria</taxon>
        <taxon>Pseudomonadati</taxon>
        <taxon>Bacteroidota</taxon>
        <taxon>Flavobacteriia</taxon>
        <taxon>Flavobacteriales</taxon>
        <taxon>Flavobacteriaceae</taxon>
        <taxon>Jejuia</taxon>
    </lineage>
</organism>
<dbReference type="InterPro" id="IPR023074">
    <property type="entry name" value="HMG_CoA_Rdtase_cat_sf"/>
</dbReference>
<dbReference type="RefSeq" id="WP_042246809.1">
    <property type="nucleotide sequence ID" value="NZ_BBNR01000032.1"/>
</dbReference>
<dbReference type="Gene3D" id="3.90.770.10">
    <property type="entry name" value="3-hydroxy-3-methylglutaryl-coenzyme A Reductase, Chain A, domain 2"/>
    <property type="match status" value="1"/>
</dbReference>
<evidence type="ECO:0000313" key="1">
    <source>
        <dbReference type="EMBL" id="GAL69015.1"/>
    </source>
</evidence>
<name>A0A090VWB0_9FLAO</name>
<dbReference type="AlphaFoldDB" id="A0A090VWB0"/>
<dbReference type="GO" id="GO:0004420">
    <property type="term" value="F:hydroxymethylglutaryl-CoA reductase (NADPH) activity"/>
    <property type="evidence" value="ECO:0007669"/>
    <property type="project" value="UniProtKB-EC"/>
</dbReference>
<dbReference type="Pfam" id="PF00368">
    <property type="entry name" value="HMG-CoA_red"/>
    <property type="match status" value="1"/>
</dbReference>
<evidence type="ECO:0000313" key="2">
    <source>
        <dbReference type="Proteomes" id="UP000029641"/>
    </source>
</evidence>
<dbReference type="PROSITE" id="PS50065">
    <property type="entry name" value="HMG_COA_REDUCTASE_4"/>
    <property type="match status" value="1"/>
</dbReference>
<protein>
    <submittedName>
        <fullName evidence="1">Hydroxymethylglutaryl-CoA reductase</fullName>
        <ecNumber evidence="1">1.1.1.34</ecNumber>
    </submittedName>
</protein>
<comment type="caution">
    <text evidence="1">The sequence shown here is derived from an EMBL/GenBank/DDBJ whole genome shotgun (WGS) entry which is preliminary data.</text>
</comment>
<gene>
    <name evidence="1" type="ORF">JCM19301_147</name>
</gene>
<sequence length="129" mass="14801">MSKTISGFSKLSKSEKIDWIVNTYIFNNENAKDILKQYWNSNKQLQQLHDEFIENTITNYYLPFGVAPNFLINGKTYTIPMAIEESSVVAAASKAAKFWLDRGALKPKLFLLKNRTSNTLNTTENPRTF</sequence>
<reference evidence="1 2" key="1">
    <citation type="journal article" date="2014" name="Genome Announc.">
        <title>Draft Genome Sequence of Marine Flavobacterium Jejuia pallidilutea Strain 11shimoA1 and Pigmentation Mutants.</title>
        <authorList>
            <person name="Takatani N."/>
            <person name="Nakanishi M."/>
            <person name="Meirelles P."/>
            <person name="Mino S."/>
            <person name="Suda W."/>
            <person name="Oshima K."/>
            <person name="Hattori M."/>
            <person name="Ohkuma M."/>
            <person name="Hosokawa M."/>
            <person name="Miyashita K."/>
            <person name="Thompson F.L."/>
            <person name="Niwa A."/>
            <person name="Sawabe T."/>
            <person name="Sawabe T."/>
        </authorList>
    </citation>
    <scope>NUCLEOTIDE SEQUENCE [LARGE SCALE GENOMIC DNA]</scope>
    <source>
        <strain evidence="1 2">JCM 19301</strain>
    </source>
</reference>
<dbReference type="GO" id="GO:0015936">
    <property type="term" value="P:coenzyme A metabolic process"/>
    <property type="evidence" value="ECO:0007669"/>
    <property type="project" value="InterPro"/>
</dbReference>
<proteinExistence type="predicted"/>
<accession>A0A090VWB0</accession>
<keyword evidence="1" id="KW-0560">Oxidoreductase</keyword>
<dbReference type="PANTHER" id="PTHR10572">
    <property type="entry name" value="3-HYDROXY-3-METHYLGLUTARYL-COENZYME A REDUCTASE"/>
    <property type="match status" value="1"/>
</dbReference>